<dbReference type="Proteomes" id="UP000007953">
    <property type="component" value="Plasmid megaplasmid"/>
</dbReference>
<accession>F6G8Z2</accession>
<evidence type="ECO:0000313" key="1">
    <source>
        <dbReference type="EMBL" id="AEG71432.1"/>
    </source>
</evidence>
<dbReference type="EMBL" id="CP002820">
    <property type="protein sequence ID" value="AEG71432.1"/>
    <property type="molecule type" value="Genomic_DNA"/>
</dbReference>
<proteinExistence type="predicted"/>
<keyword evidence="1" id="KW-0614">Plasmid</keyword>
<geneLocation type="plasmid" evidence="2"/>
<dbReference type="HOGENOM" id="CLU_3238611_0_0_4"/>
<gene>
    <name evidence="1" type="ordered locus">RSPO_m00794</name>
</gene>
<dbReference type="PATRIC" id="fig|1031711.3.peg.4011"/>
<dbReference type="AlphaFoldDB" id="F6G8Z2"/>
<sequence>MRYPNSEVLRPDLAQIKISTNLTFCGRSQSVCRPSVIQHSRHG</sequence>
<dbReference type="KEGG" id="rsn:RSPO_m00794"/>
<name>F6G8Z2_RALS8</name>
<reference evidence="1 2" key="1">
    <citation type="journal article" date="2011" name="J. Bacteriol.">
        <title>Complete genome sequence of the plant pathogen Ralstonia solanacearum strain Po82.</title>
        <authorList>
            <person name="Xu J."/>
            <person name="Zheng H.J."/>
            <person name="Liu L."/>
            <person name="Pan Z.C."/>
            <person name="Prior P."/>
            <person name="Tang B."/>
            <person name="Xu J.S."/>
            <person name="Zhang H."/>
            <person name="Tian Q."/>
            <person name="Zhang L.Q."/>
            <person name="Feng J."/>
        </authorList>
    </citation>
    <scope>NUCLEOTIDE SEQUENCE [LARGE SCALE GENOMIC DNA]</scope>
    <source>
        <strain evidence="2">Po82</strain>
    </source>
</reference>
<organism evidence="1 2">
    <name type="scientific">Ralstonia solanacearum (strain Po82)</name>
    <dbReference type="NCBI Taxonomy" id="1031711"/>
    <lineage>
        <taxon>Bacteria</taxon>
        <taxon>Pseudomonadati</taxon>
        <taxon>Pseudomonadota</taxon>
        <taxon>Betaproteobacteria</taxon>
        <taxon>Burkholderiales</taxon>
        <taxon>Burkholderiaceae</taxon>
        <taxon>Ralstonia</taxon>
        <taxon>Ralstonia solanacearum species complex</taxon>
    </lineage>
</organism>
<evidence type="ECO:0000313" key="2">
    <source>
        <dbReference type="Proteomes" id="UP000007953"/>
    </source>
</evidence>
<protein>
    <submittedName>
        <fullName evidence="1">Uncharacterized protein</fullName>
    </submittedName>
</protein>